<evidence type="ECO:0000313" key="3">
    <source>
        <dbReference type="Proteomes" id="UP000265643"/>
    </source>
</evidence>
<dbReference type="InterPro" id="IPR036071">
    <property type="entry name" value="AMMECR1_dom_sf"/>
</dbReference>
<dbReference type="NCBIfam" id="TIGR04336">
    <property type="entry name" value="AmmeMemoSam_B"/>
    <property type="match status" value="1"/>
</dbReference>
<dbReference type="SUPFAM" id="SSF53213">
    <property type="entry name" value="LigB-like"/>
    <property type="match status" value="1"/>
</dbReference>
<dbReference type="InterPro" id="IPR004183">
    <property type="entry name" value="Xdiol_dOase_suB"/>
</dbReference>
<name>A0A391P1T6_9FIRM</name>
<accession>A0A391P1T6</accession>
<feature type="domain" description="AMMECR1" evidence="1">
    <location>
        <begin position="267"/>
        <end position="436"/>
    </location>
</feature>
<sequence length="436" mass="48886">MGIVGAYMVPHPKELIPDIGRGKEWKYPRTIEAYRRIAQEIREIEPETILVISPHAALFQDYFHIFPEQSVHGDFQGEGAGQIRFDLSNDTELVNEIERLAEGKGFPAGTKGQADEFLDVGTMVPLYFIQQVYSKFKLVRIGISDLSDANHQFFGRMIARATENTDRRVVVLASGDLSHRLLPDSPYGYMPEGKVYDEALMKVMGEGDFFYMKDLPPALRNAAGECGHRAFLILSGILQETDYQAEAVSYESPYGIGHGVCAYYIREKDDPYVKIAKKALQTYVRTKEQEIPLYHLPREMEGKKGGVYVSLYVNGILRGSMGTVEATQDSLAQEIVKNTISAGAFDPRHQPITEEELESVEYSVEVVSEPEIVTSARELDAKRYGVIVTNGWDRGIVLPGRGNVRGQVEKAMVQAGISEKEPVQIKRFELEEHRGS</sequence>
<organism evidence="2 3">
    <name type="scientific">Mediterraneibacter butyricigenes</name>
    <dbReference type="NCBI Taxonomy" id="2316025"/>
    <lineage>
        <taxon>Bacteria</taxon>
        <taxon>Bacillati</taxon>
        <taxon>Bacillota</taxon>
        <taxon>Clostridia</taxon>
        <taxon>Lachnospirales</taxon>
        <taxon>Lachnospiraceae</taxon>
        <taxon>Mediterraneibacter</taxon>
    </lineage>
</organism>
<reference evidence="3" key="1">
    <citation type="submission" date="2018-09" db="EMBL/GenBank/DDBJ databases">
        <title>Draft Genome Sequence of Mediterraneibacter sp. KCTC 15684.</title>
        <authorList>
            <person name="Kim J.S."/>
            <person name="Han K.I."/>
            <person name="Suh M.K."/>
            <person name="Lee K.C."/>
            <person name="Eom M.K."/>
            <person name="Lee J.H."/>
            <person name="Park S.H."/>
            <person name="Kang S.W."/>
            <person name="Park J.E."/>
            <person name="Oh B.S."/>
            <person name="Yu S.Y."/>
            <person name="Choi S.H."/>
            <person name="Lee D.H."/>
            <person name="Yoon H."/>
            <person name="Kim B."/>
            <person name="Yang S.J."/>
            <person name="Lee J.S."/>
        </authorList>
    </citation>
    <scope>NUCLEOTIDE SEQUENCE [LARGE SCALE GENOMIC DNA]</scope>
    <source>
        <strain evidence="3">KCTC 15684</strain>
    </source>
</reference>
<dbReference type="GO" id="GO:0016702">
    <property type="term" value="F:oxidoreductase activity, acting on single donors with incorporation of molecular oxygen, incorporation of two atoms of oxygen"/>
    <property type="evidence" value="ECO:0007669"/>
    <property type="project" value="UniProtKB-ARBA"/>
</dbReference>
<dbReference type="InterPro" id="IPR002733">
    <property type="entry name" value="AMMECR1_domain"/>
</dbReference>
<comment type="caution">
    <text evidence="2">The sequence shown here is derived from an EMBL/GenBank/DDBJ whole genome shotgun (WGS) entry which is preliminary data.</text>
</comment>
<proteinExistence type="predicted"/>
<dbReference type="GO" id="GO:0008198">
    <property type="term" value="F:ferrous iron binding"/>
    <property type="evidence" value="ECO:0007669"/>
    <property type="project" value="InterPro"/>
</dbReference>
<dbReference type="InterPro" id="IPR027485">
    <property type="entry name" value="AMMECR1_N"/>
</dbReference>
<dbReference type="CDD" id="cd07951">
    <property type="entry name" value="ED_3B_N_AMMECR1"/>
    <property type="match status" value="1"/>
</dbReference>
<dbReference type="Proteomes" id="UP000265643">
    <property type="component" value="Unassembled WGS sequence"/>
</dbReference>
<dbReference type="Pfam" id="PF02900">
    <property type="entry name" value="LigB"/>
    <property type="match status" value="1"/>
</dbReference>
<dbReference type="Gene3D" id="3.40.830.10">
    <property type="entry name" value="LigB-like"/>
    <property type="match status" value="1"/>
</dbReference>
<dbReference type="Pfam" id="PF01871">
    <property type="entry name" value="AMMECR1"/>
    <property type="match status" value="1"/>
</dbReference>
<evidence type="ECO:0000259" key="1">
    <source>
        <dbReference type="PROSITE" id="PS51112"/>
    </source>
</evidence>
<dbReference type="EMBL" id="BHGK01000001">
    <property type="protein sequence ID" value="GCA67994.1"/>
    <property type="molecule type" value="Genomic_DNA"/>
</dbReference>
<gene>
    <name evidence="2" type="ORF">KGMB01110_24300</name>
</gene>
<protein>
    <recommendedName>
        <fullName evidence="1">AMMECR1 domain-containing protein</fullName>
    </recommendedName>
</protein>
<dbReference type="AlphaFoldDB" id="A0A391P1T6"/>
<dbReference type="RefSeq" id="WP_117888133.1">
    <property type="nucleotide sequence ID" value="NZ_BHGK01000001.1"/>
</dbReference>
<evidence type="ECO:0000313" key="2">
    <source>
        <dbReference type="EMBL" id="GCA67994.1"/>
    </source>
</evidence>
<dbReference type="SUPFAM" id="SSF143447">
    <property type="entry name" value="AMMECR1-like"/>
    <property type="match status" value="1"/>
</dbReference>
<keyword evidence="3" id="KW-1185">Reference proteome</keyword>
<dbReference type="PROSITE" id="PS51112">
    <property type="entry name" value="AMMECR1"/>
    <property type="match status" value="1"/>
</dbReference>
<dbReference type="Gene3D" id="3.30.700.20">
    <property type="entry name" value="Hypothetical protein ph0010, domain 1"/>
    <property type="match status" value="1"/>
</dbReference>